<dbReference type="Proteomes" id="UP001054945">
    <property type="component" value="Unassembled WGS sequence"/>
</dbReference>
<gene>
    <name evidence="1" type="ORF">CEXT_481991</name>
</gene>
<protein>
    <submittedName>
        <fullName evidence="1">Uncharacterized protein</fullName>
    </submittedName>
</protein>
<dbReference type="AlphaFoldDB" id="A0AAV4XL21"/>
<organism evidence="1 2">
    <name type="scientific">Caerostris extrusa</name>
    <name type="common">Bark spider</name>
    <name type="synonym">Caerostris bankana</name>
    <dbReference type="NCBI Taxonomy" id="172846"/>
    <lineage>
        <taxon>Eukaryota</taxon>
        <taxon>Metazoa</taxon>
        <taxon>Ecdysozoa</taxon>
        <taxon>Arthropoda</taxon>
        <taxon>Chelicerata</taxon>
        <taxon>Arachnida</taxon>
        <taxon>Araneae</taxon>
        <taxon>Araneomorphae</taxon>
        <taxon>Entelegynae</taxon>
        <taxon>Araneoidea</taxon>
        <taxon>Araneidae</taxon>
        <taxon>Caerostris</taxon>
    </lineage>
</organism>
<sequence length="263" mass="29778">MPLRMDKFPNKTSPKPMDSLTALIVTIPRDLKRNSKIVCRPRYWLSTRKLDNQCYKSKKEHRIYERGKTQVLPWLGTFGGGVWHPCHFIVCGNCGVDGTKNGAEWNGQRGNPLSLKSLPPLVGRARDPEGAMRMRTRGGGHARRGARVLSLDGGPAANGRRQLGVFKRKWYNKQLERAVFAFKMYNQLHCNKSRSTTGITLLESTTSGEIKEQSQVRADTALPFRECETRGSTTGHYLNLKLERALRCLFEDVKHADLLQDII</sequence>
<name>A0AAV4XL21_CAEEX</name>
<reference evidence="1 2" key="1">
    <citation type="submission" date="2021-06" db="EMBL/GenBank/DDBJ databases">
        <title>Caerostris extrusa draft genome.</title>
        <authorList>
            <person name="Kono N."/>
            <person name="Arakawa K."/>
        </authorList>
    </citation>
    <scope>NUCLEOTIDE SEQUENCE [LARGE SCALE GENOMIC DNA]</scope>
</reference>
<accession>A0AAV4XL21</accession>
<evidence type="ECO:0000313" key="2">
    <source>
        <dbReference type="Proteomes" id="UP001054945"/>
    </source>
</evidence>
<dbReference type="EMBL" id="BPLR01017905">
    <property type="protein sequence ID" value="GIY95383.1"/>
    <property type="molecule type" value="Genomic_DNA"/>
</dbReference>
<evidence type="ECO:0000313" key="1">
    <source>
        <dbReference type="EMBL" id="GIY95383.1"/>
    </source>
</evidence>
<keyword evidence="2" id="KW-1185">Reference proteome</keyword>
<comment type="caution">
    <text evidence="1">The sequence shown here is derived from an EMBL/GenBank/DDBJ whole genome shotgun (WGS) entry which is preliminary data.</text>
</comment>
<proteinExistence type="predicted"/>